<feature type="compositionally biased region" description="Low complexity" evidence="4">
    <location>
        <begin position="528"/>
        <end position="565"/>
    </location>
</feature>
<dbReference type="PANTHER" id="PTHR31251">
    <property type="entry name" value="SQUAMOSA PROMOTER-BINDING-LIKE PROTEIN 4"/>
    <property type="match status" value="1"/>
</dbReference>
<keyword evidence="2" id="KW-0863">Zinc-finger</keyword>
<name>A0A2P6V3R3_9CHLO</name>
<feature type="region of interest" description="Disordered" evidence="4">
    <location>
        <begin position="1"/>
        <end position="67"/>
    </location>
</feature>
<dbReference type="GO" id="GO:0003677">
    <property type="term" value="F:DNA binding"/>
    <property type="evidence" value="ECO:0007669"/>
    <property type="project" value="InterPro"/>
</dbReference>
<feature type="compositionally biased region" description="Low complexity" evidence="4">
    <location>
        <begin position="298"/>
        <end position="317"/>
    </location>
</feature>
<dbReference type="InterPro" id="IPR044817">
    <property type="entry name" value="SBP-like"/>
</dbReference>
<dbReference type="InterPro" id="IPR036893">
    <property type="entry name" value="SBP_sf"/>
</dbReference>
<dbReference type="GO" id="GO:0008270">
    <property type="term" value="F:zinc ion binding"/>
    <property type="evidence" value="ECO:0007669"/>
    <property type="project" value="UniProtKB-KW"/>
</dbReference>
<keyword evidence="1" id="KW-0479">Metal-binding</keyword>
<evidence type="ECO:0000256" key="3">
    <source>
        <dbReference type="ARBA" id="ARBA00022833"/>
    </source>
</evidence>
<dbReference type="OrthoDB" id="514967at2759"/>
<evidence type="ECO:0000256" key="4">
    <source>
        <dbReference type="SAM" id="MobiDB-lite"/>
    </source>
</evidence>
<dbReference type="Gene3D" id="4.10.1100.10">
    <property type="entry name" value="Transcription factor, SBP-box domain"/>
    <property type="match status" value="1"/>
</dbReference>
<dbReference type="PANTHER" id="PTHR31251:SF169">
    <property type="entry name" value="SQUAMOSA PROMOTER-BINDING-LIKE PROTEIN 8"/>
    <property type="match status" value="1"/>
</dbReference>
<dbReference type="Proteomes" id="UP000239649">
    <property type="component" value="Unassembled WGS sequence"/>
</dbReference>
<dbReference type="PROSITE" id="PS51141">
    <property type="entry name" value="ZF_SBP"/>
    <property type="match status" value="1"/>
</dbReference>
<dbReference type="InterPro" id="IPR004333">
    <property type="entry name" value="SBP_dom"/>
</dbReference>
<dbReference type="EMBL" id="LHPF02000034">
    <property type="protein sequence ID" value="PSC68733.1"/>
    <property type="molecule type" value="Genomic_DNA"/>
</dbReference>
<keyword evidence="7" id="KW-1185">Reference proteome</keyword>
<feature type="compositionally biased region" description="Gly residues" evidence="4">
    <location>
        <begin position="566"/>
        <end position="583"/>
    </location>
</feature>
<feature type="compositionally biased region" description="Low complexity" evidence="4">
    <location>
        <begin position="272"/>
        <end position="287"/>
    </location>
</feature>
<evidence type="ECO:0000259" key="5">
    <source>
        <dbReference type="PROSITE" id="PS51141"/>
    </source>
</evidence>
<feature type="compositionally biased region" description="Gly residues" evidence="4">
    <location>
        <begin position="104"/>
        <end position="116"/>
    </location>
</feature>
<organism evidence="6 7">
    <name type="scientific">Micractinium conductrix</name>
    <dbReference type="NCBI Taxonomy" id="554055"/>
    <lineage>
        <taxon>Eukaryota</taxon>
        <taxon>Viridiplantae</taxon>
        <taxon>Chlorophyta</taxon>
        <taxon>core chlorophytes</taxon>
        <taxon>Trebouxiophyceae</taxon>
        <taxon>Chlorellales</taxon>
        <taxon>Chlorellaceae</taxon>
        <taxon>Chlorella clade</taxon>
        <taxon>Micractinium</taxon>
    </lineage>
</organism>
<sequence>MPAPGADGAWEEGLPSPGDGTSWDEADYSWDPLSMTATALRSPAGPRHTQEAQAGRGARPSLAPRSAGCSAAAGVDKFIASLVHAGGASEADSQGGTPSPADGTSGGAGGGGGAGGATAAAAAAAAQASDEEGGGGAAPPPTRARGTRQRKAGGGGAAAAAAAAAPCVCQADGCGADLTSLTFYFKRNKICTVHIKADAFSKEGQQLRFCQRCGHAHLLAEFDPGKHSCRKQLERHNARRRKRQQQQQQQGSRGGVVGGWPAAEQLDVPPLQQQQQQQAQQRQQGAQRAKRSSRGKAPAEQAGAVPAPAAAAAPQAPAAPQALAPAVLAPPAALHPPASPHHSDASAAGFSGAAAAGGPQRPTSPLLPLLCFELDELQPTPLEEVFKRQAVEALPPGEASLAEELASWLNSNLDADSAQLALQVVQPMQQQQAAAAGLQAAAGQHQAWAVAASAQAPAVHHQSSAWHRQPSSLAFAQGVMRQDLLPVDPCLYGQAQQAQQAYQPWHAAPPPGGTVALGIPVASQHPVAPSQPALQQQQQQQASPAATAATGGAAPASSSATQLPGGSSGLGGAVGASGSGGGSSPPALATVSVKLFGCTPAELPPGLRDHLTTWFDGAVHSIEGYLRPGCVHLTVQALLDGMLAAAQQRVAAQEQEERQVDGARQQQDAAAATEAARAPAAAPAAGACCGRKRAADSPAGLPRGSDGAVQRVVARMLASGEALWRTKTMLVQAGAHVALVHKGRLQKTWDIEGAPSARAVPAILEVTPPLALAGQPGQLRVTGLNMLQNDCLLLLRLQGRYVQPVTAMCTDCACAAPVHPASGAGPAGVACAAAAAASFERRCCGCCINKLQLVGLLPRAAGAVAPAGEPPSCCQHTQEPAGQAAAQAAAAPAGDGGRHVSAGAAHVQGLRLQLPGAAAAAAAGQPPLLPGLLHLDLSRRAFTAPRGASVLVVASPAVHAELLQLVESRGRGALPQPLLDQLGVVHEWLGRPEKMQYGVVEATAARLLFWAVSSGLPATAGLLLSVLQAEGGSSAAAAAAVLHRAVQPEAAGVAASAALAGMDGLSQLHLSMQATSAAAMQRAAELACRDGLSLLHRAVQSGSPDTLAAVLAWGEDAGSPWRCDLAGPLGVSPLHLAAVLPTHQADRQAVLLLLSRCPPGASAWDCCCAADGQTPAAFFRAAAGAAAADALDIEVAVLSQLQAPAAAPAPAPTQQQQQQQEQQQQHAVTLPSLRKPRQSPGAQAAERAAAVAPTELQPGTPRRNPGCMCAPGCPCALLDRCACCADSSDDDEAEGDKGSPAAGTCGAGSGKCCCCSGERSLPGCAGCEAGDAASGAAPAGGGGACCGTAGASPAAAPRACCGGK</sequence>
<proteinExistence type="predicted"/>
<keyword evidence="3" id="KW-0862">Zinc</keyword>
<feature type="region of interest" description="Disordered" evidence="4">
    <location>
        <begin position="331"/>
        <end position="361"/>
    </location>
</feature>
<feature type="compositionally biased region" description="Low complexity" evidence="4">
    <location>
        <begin position="662"/>
        <end position="677"/>
    </location>
</feature>
<feature type="region of interest" description="Disordered" evidence="4">
    <location>
        <begin position="525"/>
        <end position="585"/>
    </location>
</feature>
<dbReference type="Pfam" id="PF03110">
    <property type="entry name" value="SBP"/>
    <property type="match status" value="1"/>
</dbReference>
<dbReference type="SUPFAM" id="SSF103612">
    <property type="entry name" value="SBT domain"/>
    <property type="match status" value="1"/>
</dbReference>
<evidence type="ECO:0000313" key="7">
    <source>
        <dbReference type="Proteomes" id="UP000239649"/>
    </source>
</evidence>
<feature type="region of interest" description="Disordered" evidence="4">
    <location>
        <begin position="234"/>
        <end position="317"/>
    </location>
</feature>
<accession>A0A2P6V3R3</accession>
<comment type="caution">
    <text evidence="6">The sequence shown here is derived from an EMBL/GenBank/DDBJ whole genome shotgun (WGS) entry which is preliminary data.</text>
</comment>
<dbReference type="GO" id="GO:0005634">
    <property type="term" value="C:nucleus"/>
    <property type="evidence" value="ECO:0007669"/>
    <property type="project" value="InterPro"/>
</dbReference>
<reference evidence="6 7" key="1">
    <citation type="journal article" date="2018" name="Plant J.">
        <title>Genome sequences of Chlorella sorokiniana UTEX 1602 and Micractinium conductrix SAG 241.80: implications to maltose excretion by a green alga.</title>
        <authorList>
            <person name="Arriola M.B."/>
            <person name="Velmurugan N."/>
            <person name="Zhang Y."/>
            <person name="Plunkett M.H."/>
            <person name="Hondzo H."/>
            <person name="Barney B.M."/>
        </authorList>
    </citation>
    <scope>NUCLEOTIDE SEQUENCE [LARGE SCALE GENOMIC DNA]</scope>
    <source>
        <strain evidence="6 7">SAG 241.80</strain>
    </source>
</reference>
<feature type="region of interest" description="Disordered" evidence="4">
    <location>
        <begin position="1206"/>
        <end position="1257"/>
    </location>
</feature>
<evidence type="ECO:0000256" key="1">
    <source>
        <dbReference type="ARBA" id="ARBA00022723"/>
    </source>
</evidence>
<feature type="compositionally biased region" description="Low complexity" evidence="4">
    <location>
        <begin position="117"/>
        <end position="128"/>
    </location>
</feature>
<dbReference type="STRING" id="554055.A0A2P6V3R3"/>
<feature type="region of interest" description="Disordered" evidence="4">
    <location>
        <begin position="88"/>
        <end position="152"/>
    </location>
</feature>
<evidence type="ECO:0000256" key="2">
    <source>
        <dbReference type="ARBA" id="ARBA00022771"/>
    </source>
</evidence>
<feature type="compositionally biased region" description="Low complexity" evidence="4">
    <location>
        <begin position="345"/>
        <end position="358"/>
    </location>
</feature>
<feature type="compositionally biased region" description="Low complexity" evidence="4">
    <location>
        <begin position="1206"/>
        <end position="1227"/>
    </location>
</feature>
<feature type="domain" description="SBP-type" evidence="5">
    <location>
        <begin position="166"/>
        <end position="243"/>
    </location>
</feature>
<gene>
    <name evidence="6" type="ORF">C2E20_7738</name>
</gene>
<protein>
    <submittedName>
        <fullName evidence="6">Squamosa promoter-binding 3</fullName>
    </submittedName>
</protein>
<evidence type="ECO:0000313" key="6">
    <source>
        <dbReference type="EMBL" id="PSC68733.1"/>
    </source>
</evidence>
<feature type="compositionally biased region" description="Low complexity" evidence="4">
    <location>
        <begin position="1242"/>
        <end position="1252"/>
    </location>
</feature>
<feature type="region of interest" description="Disordered" evidence="4">
    <location>
        <begin position="654"/>
        <end position="677"/>
    </location>
</feature>